<dbReference type="AlphaFoldDB" id="A0A7I5EA50"/>
<feature type="chain" id="PRO_5029739950" evidence="2">
    <location>
        <begin position="17"/>
        <end position="205"/>
    </location>
</feature>
<feature type="domain" description="SXP/RAL-2 family protein Ani s 5-like cation-binding" evidence="3">
    <location>
        <begin position="77"/>
        <end position="172"/>
    </location>
</feature>
<dbReference type="OrthoDB" id="5845888at2759"/>
<feature type="compositionally biased region" description="Basic and acidic residues" evidence="1">
    <location>
        <begin position="30"/>
        <end position="46"/>
    </location>
</feature>
<dbReference type="InterPro" id="IPR052823">
    <property type="entry name" value="SXP/RAL-2_related"/>
</dbReference>
<keyword evidence="2" id="KW-0732">Signal</keyword>
<reference evidence="5" key="1">
    <citation type="submission" date="2020-12" db="UniProtKB">
        <authorList>
            <consortium name="WormBaseParasite"/>
        </authorList>
    </citation>
    <scope>IDENTIFICATION</scope>
    <source>
        <strain evidence="5">MHco3</strain>
    </source>
</reference>
<dbReference type="InterPro" id="IPR003677">
    <property type="entry name" value="ANIS5_cation-bd"/>
</dbReference>
<evidence type="ECO:0000256" key="2">
    <source>
        <dbReference type="SAM" id="SignalP"/>
    </source>
</evidence>
<sequence length="205" mass="22237">MKTVLVILAIAGAVLCAPSDPNVLASPPNERTRDDHKDSVGSDEHAVQGGPMFHADHSGHPHHGPPPPPYLGNVSDEARQEYFTIVSNMNNSIGQQKKDILAWAQKNGVEAQVQEFNNNMTLLETQVKQNVTNVINSLPSALQQVLSIAGNETLTPEEARNARKELITQSPQRDGPQNFGATVVKVAEGGNQPTMMILDEDDDDF</sequence>
<organism evidence="4 5">
    <name type="scientific">Haemonchus contortus</name>
    <name type="common">Barber pole worm</name>
    <dbReference type="NCBI Taxonomy" id="6289"/>
    <lineage>
        <taxon>Eukaryota</taxon>
        <taxon>Metazoa</taxon>
        <taxon>Ecdysozoa</taxon>
        <taxon>Nematoda</taxon>
        <taxon>Chromadorea</taxon>
        <taxon>Rhabditida</taxon>
        <taxon>Rhabditina</taxon>
        <taxon>Rhabditomorpha</taxon>
        <taxon>Strongyloidea</taxon>
        <taxon>Trichostrongylidae</taxon>
        <taxon>Haemonchus</taxon>
    </lineage>
</organism>
<evidence type="ECO:0000313" key="4">
    <source>
        <dbReference type="Proteomes" id="UP000025227"/>
    </source>
</evidence>
<accession>A0A7I5EA50</accession>
<dbReference type="OMA" id="ARQEYFT"/>
<dbReference type="PANTHER" id="PTHR21593">
    <property type="entry name" value="PRION-LIKE- Q/N-RICH -DOMAIN-BEARING PROTEIN PROTEIN"/>
    <property type="match status" value="1"/>
</dbReference>
<evidence type="ECO:0000259" key="3">
    <source>
        <dbReference type="Pfam" id="PF02520"/>
    </source>
</evidence>
<proteinExistence type="predicted"/>
<feature type="region of interest" description="Disordered" evidence="1">
    <location>
        <begin position="19"/>
        <end position="74"/>
    </location>
</feature>
<dbReference type="WBParaSite" id="HCON_00098070-00001">
    <property type="protein sequence ID" value="HCON_00098070-00001"/>
    <property type="gene ID" value="HCON_00098070"/>
</dbReference>
<dbReference type="Proteomes" id="UP000025227">
    <property type="component" value="Unplaced"/>
</dbReference>
<evidence type="ECO:0000313" key="5">
    <source>
        <dbReference type="WBParaSite" id="HCON_00098070-00001"/>
    </source>
</evidence>
<evidence type="ECO:0000256" key="1">
    <source>
        <dbReference type="SAM" id="MobiDB-lite"/>
    </source>
</evidence>
<dbReference type="PANTHER" id="PTHR21593:SF36">
    <property type="entry name" value="DUF148 DOMAIN-CONTAINING PROTEIN-RELATED"/>
    <property type="match status" value="1"/>
</dbReference>
<protein>
    <submittedName>
        <fullName evidence="5">ANIS5_cation-bd domain-containing protein</fullName>
    </submittedName>
</protein>
<keyword evidence="4" id="KW-1185">Reference proteome</keyword>
<name>A0A7I5EA50_HAECO</name>
<feature type="signal peptide" evidence="2">
    <location>
        <begin position="1"/>
        <end position="16"/>
    </location>
</feature>
<dbReference type="Pfam" id="PF02520">
    <property type="entry name" value="ANIS5_cation-bd"/>
    <property type="match status" value="1"/>
</dbReference>